<dbReference type="GO" id="GO:0003682">
    <property type="term" value="F:chromatin binding"/>
    <property type="evidence" value="ECO:0007669"/>
    <property type="project" value="TreeGrafter"/>
</dbReference>
<keyword evidence="1" id="KW-0805">Transcription regulation</keyword>
<evidence type="ECO:0000256" key="2">
    <source>
        <dbReference type="ARBA" id="ARBA00023163"/>
    </source>
</evidence>
<gene>
    <name evidence="5" type="ORF">CBR_g8474</name>
</gene>
<dbReference type="InterPro" id="IPR058609">
    <property type="entry name" value="HTH_CLF-like"/>
</dbReference>
<dbReference type="AlphaFoldDB" id="A0A388KMA3"/>
<keyword evidence="2" id="KW-0804">Transcription</keyword>
<evidence type="ECO:0000313" key="6">
    <source>
        <dbReference type="Proteomes" id="UP000265515"/>
    </source>
</evidence>
<protein>
    <recommendedName>
        <fullName evidence="4">Histone-lysine N-methyltransferase CLF-like HTH domain-containing protein</fullName>
    </recommendedName>
</protein>
<dbReference type="GO" id="GO:0005634">
    <property type="term" value="C:nucleus"/>
    <property type="evidence" value="ECO:0007669"/>
    <property type="project" value="TreeGrafter"/>
</dbReference>
<feature type="compositionally biased region" description="Polar residues" evidence="3">
    <location>
        <begin position="123"/>
        <end position="139"/>
    </location>
</feature>
<dbReference type="InterPro" id="IPR045318">
    <property type="entry name" value="EZH1/2-like"/>
</dbReference>
<proteinExistence type="predicted"/>
<feature type="region of interest" description="Disordered" evidence="3">
    <location>
        <begin position="1"/>
        <end position="53"/>
    </location>
</feature>
<evidence type="ECO:0000256" key="1">
    <source>
        <dbReference type="ARBA" id="ARBA00023015"/>
    </source>
</evidence>
<dbReference type="Pfam" id="PF25996">
    <property type="entry name" value="HTH_CLF_N"/>
    <property type="match status" value="1"/>
</dbReference>
<dbReference type="GO" id="GO:0031507">
    <property type="term" value="P:heterochromatin formation"/>
    <property type="evidence" value="ECO:0007669"/>
    <property type="project" value="TreeGrafter"/>
</dbReference>
<dbReference type="Proteomes" id="UP000265515">
    <property type="component" value="Unassembled WGS sequence"/>
</dbReference>
<dbReference type="PANTHER" id="PTHR45747:SF4">
    <property type="entry name" value="HISTONE-LYSINE N-METHYLTRANSFERASE E(Z)"/>
    <property type="match status" value="1"/>
</dbReference>
<accession>A0A388KMA3</accession>
<name>A0A388KMA3_CHABU</name>
<dbReference type="GO" id="GO:0046976">
    <property type="term" value="F:histone H3K27 methyltransferase activity"/>
    <property type="evidence" value="ECO:0007669"/>
    <property type="project" value="TreeGrafter"/>
</dbReference>
<evidence type="ECO:0000259" key="4">
    <source>
        <dbReference type="Pfam" id="PF25996"/>
    </source>
</evidence>
<comment type="caution">
    <text evidence="5">The sequence shown here is derived from an EMBL/GenBank/DDBJ whole genome shotgun (WGS) entry which is preliminary data.</text>
</comment>
<dbReference type="OrthoDB" id="6141102at2759"/>
<feature type="region of interest" description="Disordered" evidence="3">
    <location>
        <begin position="348"/>
        <end position="373"/>
    </location>
</feature>
<dbReference type="STRING" id="69332.A0A388KMA3"/>
<evidence type="ECO:0000313" key="5">
    <source>
        <dbReference type="EMBL" id="GBG71172.1"/>
    </source>
</evidence>
<evidence type="ECO:0000256" key="3">
    <source>
        <dbReference type="SAM" id="MobiDB-lite"/>
    </source>
</evidence>
<dbReference type="PANTHER" id="PTHR45747">
    <property type="entry name" value="HISTONE-LYSINE N-METHYLTRANSFERASE E(Z)"/>
    <property type="match status" value="1"/>
</dbReference>
<organism evidence="5 6">
    <name type="scientific">Chara braunii</name>
    <name type="common">Braun's stonewort</name>
    <dbReference type="NCBI Taxonomy" id="69332"/>
    <lineage>
        <taxon>Eukaryota</taxon>
        <taxon>Viridiplantae</taxon>
        <taxon>Streptophyta</taxon>
        <taxon>Charophyceae</taxon>
        <taxon>Charales</taxon>
        <taxon>Characeae</taxon>
        <taxon>Chara</taxon>
    </lineage>
</organism>
<feature type="domain" description="Histone-lysine N-methyltransferase CLF-like HTH" evidence="4">
    <location>
        <begin position="299"/>
        <end position="343"/>
    </location>
</feature>
<reference evidence="5 6" key="1">
    <citation type="journal article" date="2018" name="Cell">
        <title>The Chara Genome: Secondary Complexity and Implications for Plant Terrestrialization.</title>
        <authorList>
            <person name="Nishiyama T."/>
            <person name="Sakayama H."/>
            <person name="Vries J.D."/>
            <person name="Buschmann H."/>
            <person name="Saint-Marcoux D."/>
            <person name="Ullrich K.K."/>
            <person name="Haas F.B."/>
            <person name="Vanderstraeten L."/>
            <person name="Becker D."/>
            <person name="Lang D."/>
            <person name="Vosolsobe S."/>
            <person name="Rombauts S."/>
            <person name="Wilhelmsson P.K.I."/>
            <person name="Janitza P."/>
            <person name="Kern R."/>
            <person name="Heyl A."/>
            <person name="Rumpler F."/>
            <person name="Villalobos L.I.A.C."/>
            <person name="Clay J.M."/>
            <person name="Skokan R."/>
            <person name="Toyoda A."/>
            <person name="Suzuki Y."/>
            <person name="Kagoshima H."/>
            <person name="Schijlen E."/>
            <person name="Tajeshwar N."/>
            <person name="Catarino B."/>
            <person name="Hetherington A.J."/>
            <person name="Saltykova A."/>
            <person name="Bonnot C."/>
            <person name="Breuninger H."/>
            <person name="Symeonidi A."/>
            <person name="Radhakrishnan G.V."/>
            <person name="Van Nieuwerburgh F."/>
            <person name="Deforce D."/>
            <person name="Chang C."/>
            <person name="Karol K.G."/>
            <person name="Hedrich R."/>
            <person name="Ulvskov P."/>
            <person name="Glockner G."/>
            <person name="Delwiche C.F."/>
            <person name="Petrasek J."/>
            <person name="Van de Peer Y."/>
            <person name="Friml J."/>
            <person name="Beilby M."/>
            <person name="Dolan L."/>
            <person name="Kohara Y."/>
            <person name="Sugano S."/>
            <person name="Fujiyama A."/>
            <person name="Delaux P.-M."/>
            <person name="Quint M."/>
            <person name="TheiBen G."/>
            <person name="Hagemann M."/>
            <person name="Harholt J."/>
            <person name="Dunand C."/>
            <person name="Zachgo S."/>
            <person name="Langdale J."/>
            <person name="Maumus F."/>
            <person name="Straeten D.V.D."/>
            <person name="Gould S.B."/>
            <person name="Rensing S.A."/>
        </authorList>
    </citation>
    <scope>NUCLEOTIDE SEQUENCE [LARGE SCALE GENOMIC DNA]</scope>
    <source>
        <strain evidence="5 6">S276</strain>
    </source>
</reference>
<dbReference type="Gramene" id="GBG71172">
    <property type="protein sequence ID" value="GBG71172"/>
    <property type="gene ID" value="CBR_g8474"/>
</dbReference>
<sequence length="440" mass="47025">MGMATHQNERGRELDTVPVGRLKSQATEHARDTSVGASNLGNGNDECGNTHGEPVLKPSASVISRKIVKLRKQAVSNRLAHVKAEIQANQVALRQYTAHLEEFFKARAKLHANASTAEEAKGTVTTNGASGSPYGTSQGLAFRSQHGLDCQPSRPNAASDQQEGGQGASGEGPAQPPLSSLNGRSGQVDGTAAGGGTTMGGGTGVGNDNSQDQRAPVVISAMVGGKTAVRPVKLPAVENVPPYMTWIYLDRNMKMTEDQSVAGRRRLYYDAEGDETIPCSDSEEDGADIDDEDCVKKDFGKTDDFVIIRTITDHGCGPEVLEELAKTFDADPDDIEARYEFLKALEEKEASRSNPTGKKGDGTDNGSEGDGVVIDRDEPFEAEDLKAAMDSFDNLLCRRCLVFDCRLHGCNQIYHHPVLCLTPSACALDLGSNEYLVPEG</sequence>
<feature type="region of interest" description="Disordered" evidence="3">
    <location>
        <begin position="118"/>
        <end position="211"/>
    </location>
</feature>
<keyword evidence="6" id="KW-1185">Reference proteome</keyword>
<feature type="compositionally biased region" description="Gly residues" evidence="3">
    <location>
        <begin position="192"/>
        <end position="205"/>
    </location>
</feature>
<dbReference type="EMBL" id="BFEA01000142">
    <property type="protein sequence ID" value="GBG71172.1"/>
    <property type="molecule type" value="Genomic_DNA"/>
</dbReference>